<dbReference type="PANTHER" id="PTHR22931:SF9">
    <property type="entry name" value="PYRUVATE, PHOSPHATE DIKINASE 1, CHLOROPLASTIC"/>
    <property type="match status" value="1"/>
</dbReference>
<dbReference type="InterPro" id="IPR000121">
    <property type="entry name" value="PEP_util_C"/>
</dbReference>
<dbReference type="PANTHER" id="PTHR22931">
    <property type="entry name" value="PHOSPHOENOLPYRUVATE DIKINASE-RELATED"/>
    <property type="match status" value="1"/>
</dbReference>
<feature type="domain" description="Pyruvate phosphate dikinase AMP/ATP-binding" evidence="15">
    <location>
        <begin position="79"/>
        <end position="307"/>
    </location>
</feature>
<feature type="domain" description="Pyruvate phosphate dikinase AMP/ATP-binding" evidence="15">
    <location>
        <begin position="314"/>
        <end position="367"/>
    </location>
</feature>
<dbReference type="Gene3D" id="3.30.1490.20">
    <property type="entry name" value="ATP-grasp fold, A domain"/>
    <property type="match status" value="1"/>
</dbReference>
<evidence type="ECO:0000256" key="13">
    <source>
        <dbReference type="PIRSR" id="PIRSR000853-3"/>
    </source>
</evidence>
<dbReference type="InterPro" id="IPR036637">
    <property type="entry name" value="Phosphohistidine_dom_sf"/>
</dbReference>
<keyword evidence="8" id="KW-0067">ATP-binding</keyword>
<evidence type="ECO:0000256" key="6">
    <source>
        <dbReference type="ARBA" id="ARBA00022741"/>
    </source>
</evidence>
<dbReference type="RefSeq" id="XP_068348676.1">
    <property type="nucleotide sequence ID" value="XM_068495446.1"/>
</dbReference>
<feature type="active site" description="Tele-phosphohistidine intermediate" evidence="11">
    <location>
        <position position="468"/>
    </location>
</feature>
<dbReference type="InterPro" id="IPR002192">
    <property type="entry name" value="PPDK_AMP/ATP-bd"/>
</dbReference>
<keyword evidence="18" id="KW-1185">Reference proteome</keyword>
<dbReference type="Gene3D" id="1.20.80.30">
    <property type="match status" value="1"/>
</dbReference>
<sequence length="917" mass="101218">MSKRYIYFFEEVNEALEHVGGKKEDLIALLGGKGGNLALIAQLGVPVPKGFTITTEACNDYYRQDPPDFPPGLWESQVAALKKLEELTGKKFGSKEKPLLVSCRSGARISMPGMMDTVLNIGLNDDTALAMIELTKNPRFVWDSYRRLLQGYGAIVLGIPDEAFEHALHEYQVSKGYKGDTDWTADDWKLLVQTYKDIILKETGKPFPQDPIDQIKSATLAVFSSWNCERAIEYRNTFKIPHTYGTAVNIMSMVFGNMGDTSATGVAFTRNPSTGEHKLWGEYLINAQGEDVVAGVRTADKIEQMQQTIPPAFEQFVDITKKLETHFKEMQDVEFTVEDGKLWMLQTRTGKRTAAAQVKIACDMVNEGLITKEEAVKRVSPRDVDQLLHPHFTDADIKAASSKVYATGVNASPGAGVGKIYFTAAKCKEMAHKGEEVVMIRKFTKPDDIGGMLASKGVVTAEGGAASHAAVVARQLGIPAVVGCGSLVIDFEKNTVTSNGVTLHEGDVISLDGSLGKVFNCSIPLSSPKLEDQVELNTILSWADEIRSREGGRKSIYNGPTRGLMVWANADTPTDAQRARAFGAEGIGLCRTEHMFLGDRAEFVRQMILAKNDEERDAALTQLQVVQTEDFVEIFTSMTGLPTIIRLIDPPLHEFMPEQETLLEEVTVLRTRKELGAQFDEKELQMKEELLAKSRTMHESNPMIGTRGVRLCLVIPGLVKMQITAIIEGACKAKLAGADPMPEVMVPLTMHSNELSRIKPIYDEIVNEVFTKYNTSFPVKFGTMIEVPRACLTSDEMAQVAEFYSFGTNDLHQMTLGLSRDDSEGTFLQNYYEWGLFKDSPFQTIDQTGVGKLMKIAVKDGRKTRPDLSVGICGEHGGDPRSIEFCSNLGMNYVSCSPYRVPLARLAAAQAILNSEK</sequence>
<dbReference type="SUPFAM" id="SSF52009">
    <property type="entry name" value="Phosphohistidine domain"/>
    <property type="match status" value="1"/>
</dbReference>
<dbReference type="Proteomes" id="UP000179807">
    <property type="component" value="Unassembled WGS sequence"/>
</dbReference>
<keyword evidence="4" id="KW-0808">Transferase</keyword>
<dbReference type="InterPro" id="IPR010121">
    <property type="entry name" value="Pyruvate_phosphate_dikinase"/>
</dbReference>
<feature type="binding site" evidence="13">
    <location>
        <position position="810"/>
    </location>
    <ligand>
        <name>Mg(2+)</name>
        <dbReference type="ChEBI" id="CHEBI:18420"/>
    </ligand>
</feature>
<dbReference type="GeneID" id="94830150"/>
<evidence type="ECO:0000256" key="7">
    <source>
        <dbReference type="ARBA" id="ARBA00022777"/>
    </source>
</evidence>
<gene>
    <name evidence="17" type="ORF">TRFO_10421</name>
</gene>
<evidence type="ECO:0000259" key="14">
    <source>
        <dbReference type="Pfam" id="PF00391"/>
    </source>
</evidence>
<keyword evidence="7" id="KW-0418">Kinase</keyword>
<dbReference type="SUPFAM" id="SSF51621">
    <property type="entry name" value="Phosphoenolpyruvate/pyruvate domain"/>
    <property type="match status" value="1"/>
</dbReference>
<comment type="cofactor">
    <cofactor evidence="1 10 13">
        <name>Mg(2+)</name>
        <dbReference type="ChEBI" id="CHEBI:18420"/>
    </cofactor>
</comment>
<evidence type="ECO:0000313" key="18">
    <source>
        <dbReference type="Proteomes" id="UP000179807"/>
    </source>
</evidence>
<evidence type="ECO:0000256" key="11">
    <source>
        <dbReference type="PIRSR" id="PIRSR000853-1"/>
    </source>
</evidence>
<dbReference type="Pfam" id="PF00391">
    <property type="entry name" value="PEP-utilizers"/>
    <property type="match status" value="1"/>
</dbReference>
<evidence type="ECO:0000256" key="12">
    <source>
        <dbReference type="PIRSR" id="PIRSR000853-2"/>
    </source>
</evidence>
<feature type="domain" description="PEP-utilising enzyme mobile" evidence="14">
    <location>
        <begin position="435"/>
        <end position="516"/>
    </location>
</feature>
<feature type="binding site" evidence="12">
    <location>
        <position position="809"/>
    </location>
    <ligand>
        <name>substrate</name>
    </ligand>
</feature>
<dbReference type="NCBIfam" id="TIGR01828">
    <property type="entry name" value="pyru_phos_dikin"/>
    <property type="match status" value="1"/>
</dbReference>
<dbReference type="SUPFAM" id="SSF56059">
    <property type="entry name" value="Glutathione synthetase ATP-binding domain-like"/>
    <property type="match status" value="1"/>
</dbReference>
<evidence type="ECO:0000313" key="17">
    <source>
        <dbReference type="EMBL" id="OHS95539.1"/>
    </source>
</evidence>
<dbReference type="Pfam" id="PF01326">
    <property type="entry name" value="PPDK_N"/>
    <property type="match status" value="3"/>
</dbReference>
<feature type="binding site" evidence="12">
    <location>
        <position position="810"/>
    </location>
    <ligand>
        <name>substrate</name>
    </ligand>
</feature>
<feature type="active site" description="Proton donor" evidence="11">
    <location>
        <position position="873"/>
    </location>
</feature>
<dbReference type="VEuPathDB" id="TrichDB:TRFO_10421"/>
<dbReference type="GO" id="GO:0016301">
    <property type="term" value="F:kinase activity"/>
    <property type="evidence" value="ECO:0007669"/>
    <property type="project" value="UniProtKB-UniRule"/>
</dbReference>
<feature type="domain" description="PEP-utilising enzyme C-terminal" evidence="16">
    <location>
        <begin position="564"/>
        <end position="911"/>
    </location>
</feature>
<protein>
    <recommendedName>
        <fullName evidence="3 10">Pyruvate, phosphate dikinase</fullName>
        <ecNumber evidence="3 10">2.7.9.1</ecNumber>
    </recommendedName>
</protein>
<evidence type="ECO:0000256" key="9">
    <source>
        <dbReference type="ARBA" id="ARBA00022842"/>
    </source>
</evidence>
<keyword evidence="17" id="KW-0670">Pyruvate</keyword>
<feature type="domain" description="Pyruvate phosphate dikinase AMP/ATP-binding" evidence="15">
    <location>
        <begin position="28"/>
        <end position="64"/>
    </location>
</feature>
<dbReference type="Gene3D" id="3.20.20.60">
    <property type="entry name" value="Phosphoenolpyruvate-binding domains"/>
    <property type="match status" value="1"/>
</dbReference>
<evidence type="ECO:0000256" key="10">
    <source>
        <dbReference type="PIRNR" id="PIRNR000853"/>
    </source>
</evidence>
<dbReference type="InterPro" id="IPR013815">
    <property type="entry name" value="ATP_grasp_subdomain_1"/>
</dbReference>
<dbReference type="NCBIfam" id="NF004531">
    <property type="entry name" value="PRK05878.1"/>
    <property type="match status" value="1"/>
</dbReference>
<dbReference type="PIRSF" id="PIRSF000853">
    <property type="entry name" value="PPDK"/>
    <property type="match status" value="1"/>
</dbReference>
<name>A0A1J4JCZ6_9EUKA</name>
<evidence type="ECO:0000259" key="16">
    <source>
        <dbReference type="Pfam" id="PF02896"/>
    </source>
</evidence>
<proteinExistence type="inferred from homology"/>
<keyword evidence="6" id="KW-0547">Nucleotide-binding</keyword>
<dbReference type="OrthoDB" id="6123450at2759"/>
<evidence type="ECO:0000259" key="15">
    <source>
        <dbReference type="Pfam" id="PF01326"/>
    </source>
</evidence>
<reference evidence="17" key="1">
    <citation type="submission" date="2016-10" db="EMBL/GenBank/DDBJ databases">
        <authorList>
            <person name="Benchimol M."/>
            <person name="Almeida L.G."/>
            <person name="Vasconcelos A.T."/>
            <person name="Perreira-Neves A."/>
            <person name="Rosa I.A."/>
            <person name="Tasca T."/>
            <person name="Bogo M.R."/>
            <person name="de Souza W."/>
        </authorList>
    </citation>
    <scope>NUCLEOTIDE SEQUENCE [LARGE SCALE GENOMIC DNA]</scope>
    <source>
        <strain evidence="17">K</strain>
    </source>
</reference>
<dbReference type="GO" id="GO:0050242">
    <property type="term" value="F:pyruvate, phosphate dikinase activity"/>
    <property type="evidence" value="ECO:0007669"/>
    <property type="project" value="UniProtKB-UniRule"/>
</dbReference>
<dbReference type="Gene3D" id="1.10.189.10">
    <property type="entry name" value="Pyruvate Phosphate Dikinase, domain 2"/>
    <property type="match status" value="1"/>
</dbReference>
<evidence type="ECO:0000256" key="4">
    <source>
        <dbReference type="ARBA" id="ARBA00022679"/>
    </source>
</evidence>
<feature type="binding site" evidence="13">
    <location>
        <position position="786"/>
    </location>
    <ligand>
        <name>Mg(2+)</name>
        <dbReference type="ChEBI" id="CHEBI:18420"/>
    </ligand>
</feature>
<dbReference type="InterPro" id="IPR040442">
    <property type="entry name" value="Pyrv_kinase-like_dom_sf"/>
</dbReference>
<keyword evidence="5 13" id="KW-0479">Metal-binding</keyword>
<evidence type="ECO:0000256" key="5">
    <source>
        <dbReference type="ARBA" id="ARBA00022723"/>
    </source>
</evidence>
<keyword evidence="9 13" id="KW-0460">Magnesium</keyword>
<evidence type="ECO:0000256" key="2">
    <source>
        <dbReference type="ARBA" id="ARBA00007837"/>
    </source>
</evidence>
<dbReference type="Gene3D" id="3.50.30.10">
    <property type="entry name" value="Phosphohistidine domain"/>
    <property type="match status" value="1"/>
</dbReference>
<dbReference type="EC" id="2.7.9.1" evidence="3 10"/>
<dbReference type="InterPro" id="IPR015813">
    <property type="entry name" value="Pyrv/PenolPyrv_kinase-like_dom"/>
</dbReference>
<comment type="similarity">
    <text evidence="2 10">Belongs to the PEP-utilizing enzyme family.</text>
</comment>
<comment type="caution">
    <text evidence="17">The sequence shown here is derived from an EMBL/GenBank/DDBJ whole genome shotgun (WGS) entry which is preliminary data.</text>
</comment>
<feature type="binding site" evidence="12">
    <location>
        <position position="646"/>
    </location>
    <ligand>
        <name>substrate</name>
    </ligand>
</feature>
<evidence type="ECO:0000256" key="3">
    <source>
        <dbReference type="ARBA" id="ARBA00011994"/>
    </source>
</evidence>
<feature type="binding site" evidence="12">
    <location>
        <position position="786"/>
    </location>
    <ligand>
        <name>substrate</name>
    </ligand>
</feature>
<feature type="binding site" evidence="12">
    <location>
        <position position="807"/>
    </location>
    <ligand>
        <name>substrate</name>
    </ligand>
</feature>
<comment type="catalytic activity">
    <reaction evidence="10">
        <text>pyruvate + phosphate + ATP = phosphoenolpyruvate + AMP + diphosphate + H(+)</text>
        <dbReference type="Rhea" id="RHEA:10756"/>
        <dbReference type="ChEBI" id="CHEBI:15361"/>
        <dbReference type="ChEBI" id="CHEBI:15378"/>
        <dbReference type="ChEBI" id="CHEBI:30616"/>
        <dbReference type="ChEBI" id="CHEBI:33019"/>
        <dbReference type="ChEBI" id="CHEBI:43474"/>
        <dbReference type="ChEBI" id="CHEBI:58702"/>
        <dbReference type="ChEBI" id="CHEBI:456215"/>
        <dbReference type="EC" id="2.7.9.1"/>
    </reaction>
</comment>
<dbReference type="GO" id="GO:0005524">
    <property type="term" value="F:ATP binding"/>
    <property type="evidence" value="ECO:0007669"/>
    <property type="project" value="UniProtKB-UniRule"/>
</dbReference>
<dbReference type="Gene3D" id="3.30.470.20">
    <property type="entry name" value="ATP-grasp fold, B domain"/>
    <property type="match status" value="1"/>
</dbReference>
<evidence type="ECO:0000256" key="8">
    <source>
        <dbReference type="ARBA" id="ARBA00022840"/>
    </source>
</evidence>
<dbReference type="Pfam" id="PF02896">
    <property type="entry name" value="PEP-utilizers_C"/>
    <property type="match status" value="1"/>
</dbReference>
<dbReference type="AlphaFoldDB" id="A0A1J4JCZ6"/>
<dbReference type="InterPro" id="IPR008279">
    <property type="entry name" value="PEP-util_enz_mobile_dom"/>
</dbReference>
<accession>A0A1J4JCZ6</accession>
<evidence type="ECO:0000256" key="1">
    <source>
        <dbReference type="ARBA" id="ARBA00001946"/>
    </source>
</evidence>
<dbReference type="GO" id="GO:0046872">
    <property type="term" value="F:metal ion binding"/>
    <property type="evidence" value="ECO:0007669"/>
    <property type="project" value="UniProtKB-UniRule"/>
</dbReference>
<dbReference type="EMBL" id="MLAK01001237">
    <property type="protein sequence ID" value="OHS95539.1"/>
    <property type="molecule type" value="Genomic_DNA"/>
</dbReference>
<feature type="binding site" evidence="12">
    <location>
        <position position="808"/>
    </location>
    <ligand>
        <name>substrate</name>
    </ligand>
</feature>
<feature type="binding site" evidence="12">
    <location>
        <position position="591"/>
    </location>
    <ligand>
        <name>substrate</name>
    </ligand>
</feature>
<organism evidence="17 18">
    <name type="scientific">Tritrichomonas foetus</name>
    <dbReference type="NCBI Taxonomy" id="1144522"/>
    <lineage>
        <taxon>Eukaryota</taxon>
        <taxon>Metamonada</taxon>
        <taxon>Parabasalia</taxon>
        <taxon>Tritrichomonadida</taxon>
        <taxon>Tritrichomonadidae</taxon>
        <taxon>Tritrichomonas</taxon>
    </lineage>
</organism>